<sequence length="339" mass="37142">MSKKFVFILLLLSVNCFSQVYYSSWINSYLQINSYNGNTNPDAYTLTFAGNGNINVPYWRLSVKLKQPITSIFGNYVIPANKISFQPVSTSGQAYPNPIPSIPQIGMPLNVFLQEGSEVFLVPQSNAALYNHPASLLGYYNFQLKYSMSVAGGAYLGNYPAWTVFTAPLQFTAYDQYNNIIGKADHYFQFQIGTLSGTPPPEMSLKLSANAVNGALEFKSMGDYVNGVSVTYSNALIVSSNTNYQIKMKSLQGQFTSAAGNTIPLNAVKLTLSPTSQNNGNVYPVSLSASPQLIATGSSTQGSSVYYDIKYFTGSNDERLIDAKSEDYSTTIQYEITPQ</sequence>
<keyword evidence="4" id="KW-1185">Reference proteome</keyword>
<dbReference type="OrthoDB" id="700277at2"/>
<proteinExistence type="predicted"/>
<evidence type="ECO:0000313" key="2">
    <source>
        <dbReference type="EMBL" id="TDX95131.1"/>
    </source>
</evidence>
<reference evidence="2 4" key="2">
    <citation type="submission" date="2019-03" db="EMBL/GenBank/DDBJ databases">
        <title>Genomic Encyclopedia of Archaeal and Bacterial Type Strains, Phase II (KMG-II): from individual species to whole genera.</title>
        <authorList>
            <person name="Goeker M."/>
        </authorList>
    </citation>
    <scope>NUCLEOTIDE SEQUENCE [LARGE SCALE GENOMIC DNA]</scope>
    <source>
        <strain evidence="2 4">DSM 15235</strain>
    </source>
</reference>
<dbReference type="RefSeq" id="WP_123261641.1">
    <property type="nucleotide sequence ID" value="NZ_RJTX01000001.1"/>
</dbReference>
<dbReference type="Proteomes" id="UP000295709">
    <property type="component" value="Unassembled WGS sequence"/>
</dbReference>
<evidence type="ECO:0000313" key="4">
    <source>
        <dbReference type="Proteomes" id="UP000295709"/>
    </source>
</evidence>
<accession>A0A3N0W4D7</accession>
<evidence type="ECO:0000313" key="1">
    <source>
        <dbReference type="EMBL" id="ROH99936.1"/>
    </source>
</evidence>
<dbReference type="Proteomes" id="UP000269375">
    <property type="component" value="Unassembled WGS sequence"/>
</dbReference>
<dbReference type="EMBL" id="RJTX01000001">
    <property type="protein sequence ID" value="ROH99936.1"/>
    <property type="molecule type" value="Genomic_DNA"/>
</dbReference>
<comment type="caution">
    <text evidence="1">The sequence shown here is derived from an EMBL/GenBank/DDBJ whole genome shotgun (WGS) entry which is preliminary data.</text>
</comment>
<evidence type="ECO:0000313" key="3">
    <source>
        <dbReference type="Proteomes" id="UP000269375"/>
    </source>
</evidence>
<dbReference type="AlphaFoldDB" id="A0A3N0W4D7"/>
<reference evidence="1" key="1">
    <citation type="submission" date="2018-11" db="EMBL/GenBank/DDBJ databases">
        <title>Proposal to divide the Flavobacteriaceae and reorganize its genera based on Amino Acid Identity values calculated from whole genome sequences.</title>
        <authorList>
            <person name="Nicholson A.C."/>
            <person name="Gulvik C.A."/>
            <person name="Whitney A.M."/>
            <person name="Humrighouse B.W."/>
            <person name="Bell M."/>
            <person name="Holmes B."/>
            <person name="Steigerwalt A."/>
            <person name="Villarma A."/>
            <person name="Sheth M."/>
            <person name="Batra D."/>
            <person name="Pryor J."/>
            <person name="Bernardet J.-F."/>
            <person name="Hugo C."/>
            <person name="Kampfer P."/>
            <person name="Newman J."/>
            <person name="Mcquiston J.R."/>
        </authorList>
    </citation>
    <scope>NUCLEOTIDE SEQUENCE</scope>
    <source>
        <strain evidence="1">DSM 15235</strain>
    </source>
</reference>
<dbReference type="EMBL" id="SOQW01000001">
    <property type="protein sequence ID" value="TDX95131.1"/>
    <property type="molecule type" value="Genomic_DNA"/>
</dbReference>
<organism evidence="1 3">
    <name type="scientific">Chryseobacterium daecheongense</name>
    <dbReference type="NCBI Taxonomy" id="192389"/>
    <lineage>
        <taxon>Bacteria</taxon>
        <taxon>Pseudomonadati</taxon>
        <taxon>Bacteroidota</taxon>
        <taxon>Flavobacteriia</taxon>
        <taxon>Flavobacteriales</taxon>
        <taxon>Weeksellaceae</taxon>
        <taxon>Chryseobacterium group</taxon>
        <taxon>Chryseobacterium</taxon>
    </lineage>
</organism>
<gene>
    <name evidence="2" type="ORF">BCF50_0907</name>
    <name evidence="1" type="ORF">EGI05_03335</name>
</gene>
<name>A0A3N0W4D7_9FLAO</name>
<protein>
    <submittedName>
        <fullName evidence="1">Uncharacterized protein</fullName>
    </submittedName>
</protein>